<comment type="caution">
    <text evidence="3">The sequence shown here is derived from an EMBL/GenBank/DDBJ whole genome shotgun (WGS) entry which is preliminary data.</text>
</comment>
<feature type="transmembrane region" description="Helical" evidence="2">
    <location>
        <begin position="6"/>
        <end position="28"/>
    </location>
</feature>
<evidence type="ECO:0008006" key="5">
    <source>
        <dbReference type="Google" id="ProtNLM"/>
    </source>
</evidence>
<accession>A0A5A7UAT8</accession>
<keyword evidence="2" id="KW-0812">Transmembrane</keyword>
<dbReference type="Pfam" id="PF02992">
    <property type="entry name" value="Transposase_21"/>
    <property type="match status" value="1"/>
</dbReference>
<dbReference type="InterPro" id="IPR004242">
    <property type="entry name" value="Transposase_21"/>
</dbReference>
<dbReference type="Proteomes" id="UP000321393">
    <property type="component" value="Unassembled WGS sequence"/>
</dbReference>
<keyword evidence="2" id="KW-1133">Transmembrane helix</keyword>
<organism evidence="3 4">
    <name type="scientific">Cucumis melo var. makuwa</name>
    <name type="common">Oriental melon</name>
    <dbReference type="NCBI Taxonomy" id="1194695"/>
    <lineage>
        <taxon>Eukaryota</taxon>
        <taxon>Viridiplantae</taxon>
        <taxon>Streptophyta</taxon>
        <taxon>Embryophyta</taxon>
        <taxon>Tracheophyta</taxon>
        <taxon>Spermatophyta</taxon>
        <taxon>Magnoliopsida</taxon>
        <taxon>eudicotyledons</taxon>
        <taxon>Gunneridae</taxon>
        <taxon>Pentapetalae</taxon>
        <taxon>rosids</taxon>
        <taxon>fabids</taxon>
        <taxon>Cucurbitales</taxon>
        <taxon>Cucurbitaceae</taxon>
        <taxon>Benincaseae</taxon>
        <taxon>Cucumis</taxon>
    </lineage>
</organism>
<dbReference type="OrthoDB" id="1932595at2759"/>
<dbReference type="AlphaFoldDB" id="A0A5A7UAT8"/>
<proteinExistence type="predicted"/>
<protein>
    <recommendedName>
        <fullName evidence="5">CACTA en-spm transposon protein</fullName>
    </recommendedName>
</protein>
<dbReference type="EMBL" id="SSTE01011267">
    <property type="protein sequence ID" value="KAA0051316.1"/>
    <property type="molecule type" value="Genomic_DNA"/>
</dbReference>
<reference evidence="3 4" key="1">
    <citation type="submission" date="2019-08" db="EMBL/GenBank/DDBJ databases">
        <title>Draft genome sequences of two oriental melons (Cucumis melo L. var makuwa).</title>
        <authorList>
            <person name="Kwon S.-Y."/>
        </authorList>
    </citation>
    <scope>NUCLEOTIDE SEQUENCE [LARGE SCALE GENOMIC DNA]</scope>
    <source>
        <strain evidence="4">cv. SW 3</strain>
        <tissue evidence="3">Leaf</tissue>
    </source>
</reference>
<keyword evidence="2" id="KW-0472">Membrane</keyword>
<dbReference type="PANTHER" id="PTHR10775">
    <property type="entry name" value="OS08G0208400 PROTEIN"/>
    <property type="match status" value="1"/>
</dbReference>
<evidence type="ECO:0000313" key="3">
    <source>
        <dbReference type="EMBL" id="KAA0051316.1"/>
    </source>
</evidence>
<feature type="region of interest" description="Disordered" evidence="1">
    <location>
        <begin position="421"/>
        <end position="445"/>
    </location>
</feature>
<evidence type="ECO:0000256" key="2">
    <source>
        <dbReference type="SAM" id="Phobius"/>
    </source>
</evidence>
<sequence length="533" mass="61152">MPPSTAVVPSVAVCHHIVMVALFVLNLFMFGMTCKVALLEGVEWMYHGESLSFRGTKNFEEGTSSNPFDEGTSSRPFNEEDEMFGMLNDLQAPIEHEEETKDGRLEDEIQMNVGVLNDWSNKLFDMLLELLRAAFSMCSSTISSSFYEAKRKLCDLGLGYETIHACKYDCVLYWKEFADLQHCPTCGEARDKRVETNDVLRHQADAEGWKHFDSEYPDFSSDSRNVHLGLASDWFNPFGQMSTSYSMWPVVLLPYNLPSWKCMKETNFFMSLLILGPRSFGQFFKLYAALLWTINDFSAYGDLSGWSTKGYQACLICMDDRSSFGIRGRISFMGHKRYLLENHRWRRSRLHDGKVEHRASPVWTDVGREYIEVVKDDLQLFFVLDFNDQAINRFVEHQMLTIFKEFWADCHKHFKKYNDPKKACAKPPNKVSQPTPEGSRPLSGDEICDQVLGRRPDYSKDLGWGSKSKACKTTSASSFTTSCSSSTQKKIELQSKLNEALERIEVQDRNHAPLASQVERMQNLIEDLTRAQQ</sequence>
<dbReference type="PANTHER" id="PTHR10775:SF185">
    <property type="entry name" value="OS08G0208400 PROTEIN"/>
    <property type="match status" value="1"/>
</dbReference>
<gene>
    <name evidence="3" type="ORF">E6C27_scaffold55G00290</name>
</gene>
<evidence type="ECO:0000256" key="1">
    <source>
        <dbReference type="SAM" id="MobiDB-lite"/>
    </source>
</evidence>
<evidence type="ECO:0000313" key="4">
    <source>
        <dbReference type="Proteomes" id="UP000321393"/>
    </source>
</evidence>
<name>A0A5A7UAT8_CUCMM</name>